<dbReference type="EMBL" id="JADKPV010000003">
    <property type="protein sequence ID" value="MBF4501288.1"/>
    <property type="molecule type" value="Genomic_DNA"/>
</dbReference>
<reference evidence="1" key="1">
    <citation type="submission" date="2020-11" db="EMBL/GenBank/DDBJ databases">
        <title>Multidrug resistant novel bacterium Savagea serpentis sp. nov., isolated from the scats of a vine snake (Ahaetulla nasuta).</title>
        <authorList>
            <person name="Venkata Ramana V."/>
            <person name="Vikas Patil S."/>
            <person name="Yogita Lugani V."/>
        </authorList>
    </citation>
    <scope>NUCLEOTIDE SEQUENCE</scope>
    <source>
        <strain evidence="1">SN6</strain>
    </source>
</reference>
<comment type="caution">
    <text evidence="1">The sequence shown here is derived from an EMBL/GenBank/DDBJ whole genome shotgun (WGS) entry which is preliminary data.</text>
</comment>
<accession>A0A8J7G8T3</accession>
<dbReference type="Proteomes" id="UP000622653">
    <property type="component" value="Unassembled WGS sequence"/>
</dbReference>
<keyword evidence="2" id="KW-1185">Reference proteome</keyword>
<sequence>MEIRLGERVEQLTEKLTTDDVIATINALLGEDFYFEGLKIDGEVVQDDVEQVLHDRLSSIQTIEVLAVEAQQFVIGLLASGEEYVKRASEHTPQLVKALKSENINAEAWANVNDILGGIQWILSMTEVVEQSIIDVNDWADLVQAKEQFEAQLPTLQTAMEKEDSVAIATTIEKFVIPYFETVQRVTGQAFDEQFTRPTIQ</sequence>
<dbReference type="RefSeq" id="WP_194562772.1">
    <property type="nucleotide sequence ID" value="NZ_JADKPV010000003.1"/>
</dbReference>
<protein>
    <submittedName>
        <fullName evidence="1">Uncharacterized protein</fullName>
    </submittedName>
</protein>
<dbReference type="AlphaFoldDB" id="A0A8J7G8T3"/>
<proteinExistence type="predicted"/>
<evidence type="ECO:0000313" key="2">
    <source>
        <dbReference type="Proteomes" id="UP000622653"/>
    </source>
</evidence>
<gene>
    <name evidence="1" type="ORF">IRY55_07935</name>
</gene>
<evidence type="ECO:0000313" key="1">
    <source>
        <dbReference type="EMBL" id="MBF4501288.1"/>
    </source>
</evidence>
<name>A0A8J7G8T3_9BACL</name>
<organism evidence="1 2">
    <name type="scientific">Savagea serpentis</name>
    <dbReference type="NCBI Taxonomy" id="2785297"/>
    <lineage>
        <taxon>Bacteria</taxon>
        <taxon>Bacillati</taxon>
        <taxon>Bacillota</taxon>
        <taxon>Bacilli</taxon>
        <taxon>Bacillales</taxon>
        <taxon>Caryophanaceae</taxon>
        <taxon>Savagea</taxon>
    </lineage>
</organism>